<proteinExistence type="predicted"/>
<sequence length="228" mass="26458">MEKLANILKDEIPVVPETDDQTEKDLKVVELTQWEHNDELCKNYILNGLADDLYDYYNSDNKTAKQVWNALKKKYDTEEAGVKKYVVSCFLKYQMIDDKSVEAQSHEIQKIAHEIISKGMSLDEQFQIVVIIDKLPPAWEDFKNSLKHKTKEFSLESLITHLRIEEESRKQDQKDEVLLVANNKKKKFIGSVLKQNGKQLKNPNKNFTLKTNNKNGNPPKVPIIRKQG</sequence>
<dbReference type="RefSeq" id="XP_012574804.1">
    <property type="nucleotide sequence ID" value="XM_012719350.1"/>
</dbReference>
<organism evidence="2 3">
    <name type="scientific">Cicer arietinum</name>
    <name type="common">Chickpea</name>
    <name type="synonym">Garbanzo</name>
    <dbReference type="NCBI Taxonomy" id="3827"/>
    <lineage>
        <taxon>Eukaryota</taxon>
        <taxon>Viridiplantae</taxon>
        <taxon>Streptophyta</taxon>
        <taxon>Embryophyta</taxon>
        <taxon>Tracheophyta</taxon>
        <taxon>Spermatophyta</taxon>
        <taxon>Magnoliopsida</taxon>
        <taxon>eudicotyledons</taxon>
        <taxon>Gunneridae</taxon>
        <taxon>Pentapetalae</taxon>
        <taxon>rosids</taxon>
        <taxon>fabids</taxon>
        <taxon>Fabales</taxon>
        <taxon>Fabaceae</taxon>
        <taxon>Papilionoideae</taxon>
        <taxon>50 kb inversion clade</taxon>
        <taxon>NPAAA clade</taxon>
        <taxon>Hologalegina</taxon>
        <taxon>IRL clade</taxon>
        <taxon>Cicereae</taxon>
        <taxon>Cicer</taxon>
    </lineage>
</organism>
<evidence type="ECO:0000256" key="1">
    <source>
        <dbReference type="SAM" id="MobiDB-lite"/>
    </source>
</evidence>
<dbReference type="Proteomes" id="UP000087171">
    <property type="component" value="Chromosome Ca1"/>
</dbReference>
<evidence type="ECO:0000313" key="2">
    <source>
        <dbReference type="Proteomes" id="UP000087171"/>
    </source>
</evidence>
<gene>
    <name evidence="3" type="primary">LOC105852727</name>
</gene>
<dbReference type="AlphaFoldDB" id="A0A1S3EHF2"/>
<dbReference type="PANTHER" id="PTHR47592">
    <property type="entry name" value="PBF68 PROTEIN"/>
    <property type="match status" value="1"/>
</dbReference>
<evidence type="ECO:0000313" key="3">
    <source>
        <dbReference type="RefSeq" id="XP_012574804.1"/>
    </source>
</evidence>
<reference evidence="3" key="2">
    <citation type="submission" date="2025-08" db="UniProtKB">
        <authorList>
            <consortium name="RefSeq"/>
        </authorList>
    </citation>
    <scope>IDENTIFICATION</scope>
    <source>
        <tissue evidence="3">Etiolated seedlings</tissue>
    </source>
</reference>
<reference evidence="2" key="1">
    <citation type="journal article" date="2013" name="Nat. Biotechnol.">
        <title>Draft genome sequence of chickpea (Cicer arietinum) provides a resource for trait improvement.</title>
        <authorList>
            <person name="Varshney R.K."/>
            <person name="Song C."/>
            <person name="Saxena R.K."/>
            <person name="Azam S."/>
            <person name="Yu S."/>
            <person name="Sharpe A.G."/>
            <person name="Cannon S."/>
            <person name="Baek J."/>
            <person name="Rosen B.D."/>
            <person name="Tar'an B."/>
            <person name="Millan T."/>
            <person name="Zhang X."/>
            <person name="Ramsay L.D."/>
            <person name="Iwata A."/>
            <person name="Wang Y."/>
            <person name="Nelson W."/>
            <person name="Farmer A.D."/>
            <person name="Gaur P.M."/>
            <person name="Soderlund C."/>
            <person name="Penmetsa R.V."/>
            <person name="Xu C."/>
            <person name="Bharti A.K."/>
            <person name="He W."/>
            <person name="Winter P."/>
            <person name="Zhao S."/>
            <person name="Hane J.K."/>
            <person name="Carrasquilla-Garcia N."/>
            <person name="Condie J.A."/>
            <person name="Upadhyaya H.D."/>
            <person name="Luo M.C."/>
            <person name="Thudi M."/>
            <person name="Gowda C.L."/>
            <person name="Singh N.P."/>
            <person name="Lichtenzveig J."/>
            <person name="Gali K.K."/>
            <person name="Rubio J."/>
            <person name="Nadarajan N."/>
            <person name="Dolezel J."/>
            <person name="Bansal K.C."/>
            <person name="Xu X."/>
            <person name="Edwards D."/>
            <person name="Zhang G."/>
            <person name="Kahl G."/>
            <person name="Gil J."/>
            <person name="Singh K.B."/>
            <person name="Datta S.K."/>
            <person name="Jackson S.A."/>
            <person name="Wang J."/>
            <person name="Cook D.R."/>
        </authorList>
    </citation>
    <scope>NUCLEOTIDE SEQUENCE [LARGE SCALE GENOMIC DNA]</scope>
    <source>
        <strain evidence="2">cv. CDC Frontier</strain>
    </source>
</reference>
<feature type="compositionally biased region" description="Low complexity" evidence="1">
    <location>
        <begin position="200"/>
        <end position="217"/>
    </location>
</feature>
<protein>
    <submittedName>
        <fullName evidence="3">Uncharacterized protein LOC105852727</fullName>
    </submittedName>
</protein>
<name>A0A1S3EHF2_CICAR</name>
<accession>A0A1S3EHF2</accession>
<keyword evidence="2" id="KW-1185">Reference proteome</keyword>
<dbReference type="Pfam" id="PF14223">
    <property type="entry name" value="Retrotran_gag_2"/>
    <property type="match status" value="1"/>
</dbReference>
<dbReference type="OrthoDB" id="1684686at2759"/>
<feature type="region of interest" description="Disordered" evidence="1">
    <location>
        <begin position="200"/>
        <end position="228"/>
    </location>
</feature>
<dbReference type="PANTHER" id="PTHR47592:SF30">
    <property type="entry name" value="CCHC-TYPE DOMAIN-CONTAINING PROTEIN"/>
    <property type="match status" value="1"/>
</dbReference>